<gene>
    <name evidence="1" type="ORF">MSPICULIGERA_LOCUS14846</name>
</gene>
<sequence>MSLTGPAEIKNLHGHDDDEDELVFHINGDNLEKIPVFIRNHPPMDGATTLENTLTCPVKYLCKTNPTMVVDNFCFILDGDAIPVEPLVGDKTFWKETSTTARFFYSESLKTFHQVTLLSWRGAARGAYIRSKIRGGGLVKVDLDRIFKVTRYFSYWRSCKSFHRIISVVVPLTKEGEGWCGFSSRVFVQYFWRSNKASDKERVLEEYLSHYEQME</sequence>
<feature type="non-terminal residue" evidence="1">
    <location>
        <position position="215"/>
    </location>
</feature>
<accession>A0AA36G374</accession>
<organism evidence="1 2">
    <name type="scientific">Mesorhabditis spiculigera</name>
    <dbReference type="NCBI Taxonomy" id="96644"/>
    <lineage>
        <taxon>Eukaryota</taxon>
        <taxon>Metazoa</taxon>
        <taxon>Ecdysozoa</taxon>
        <taxon>Nematoda</taxon>
        <taxon>Chromadorea</taxon>
        <taxon>Rhabditida</taxon>
        <taxon>Rhabditina</taxon>
        <taxon>Rhabditomorpha</taxon>
        <taxon>Rhabditoidea</taxon>
        <taxon>Rhabditidae</taxon>
        <taxon>Mesorhabditinae</taxon>
        <taxon>Mesorhabditis</taxon>
    </lineage>
</organism>
<dbReference type="AlphaFoldDB" id="A0AA36G374"/>
<reference evidence="1" key="1">
    <citation type="submission" date="2023-06" db="EMBL/GenBank/DDBJ databases">
        <authorList>
            <person name="Delattre M."/>
        </authorList>
    </citation>
    <scope>NUCLEOTIDE SEQUENCE</scope>
    <source>
        <strain evidence="1">AF72</strain>
    </source>
</reference>
<evidence type="ECO:0000313" key="1">
    <source>
        <dbReference type="EMBL" id="CAJ0576556.1"/>
    </source>
</evidence>
<dbReference type="Proteomes" id="UP001177023">
    <property type="component" value="Unassembled WGS sequence"/>
</dbReference>
<name>A0AA36G374_9BILA</name>
<evidence type="ECO:0000313" key="2">
    <source>
        <dbReference type="Proteomes" id="UP001177023"/>
    </source>
</evidence>
<protein>
    <submittedName>
        <fullName evidence="1">Uncharacterized protein</fullName>
    </submittedName>
</protein>
<dbReference type="EMBL" id="CATQJA010002644">
    <property type="protein sequence ID" value="CAJ0576556.1"/>
    <property type="molecule type" value="Genomic_DNA"/>
</dbReference>
<keyword evidence="2" id="KW-1185">Reference proteome</keyword>
<comment type="caution">
    <text evidence="1">The sequence shown here is derived from an EMBL/GenBank/DDBJ whole genome shotgun (WGS) entry which is preliminary data.</text>
</comment>
<proteinExistence type="predicted"/>